<gene>
    <name evidence="1" type="ORF">CWE06_10310</name>
</gene>
<proteinExistence type="predicted"/>
<dbReference type="Pfam" id="PF01963">
    <property type="entry name" value="TraB_PrgY_gumN"/>
    <property type="match status" value="1"/>
</dbReference>
<dbReference type="EMBL" id="PIPI01000008">
    <property type="protein sequence ID" value="RUO18627.1"/>
    <property type="molecule type" value="Genomic_DNA"/>
</dbReference>
<dbReference type="AlphaFoldDB" id="A0A432VQU8"/>
<dbReference type="InterPro" id="IPR002816">
    <property type="entry name" value="TraB/PrgY/GumN_fam"/>
</dbReference>
<dbReference type="Proteomes" id="UP000288212">
    <property type="component" value="Unassembled WGS sequence"/>
</dbReference>
<protein>
    <recommendedName>
        <fullName evidence="3">TraB/GumN family protein</fullName>
    </recommendedName>
</protein>
<evidence type="ECO:0008006" key="3">
    <source>
        <dbReference type="Google" id="ProtNLM"/>
    </source>
</evidence>
<sequence length="316" mass="35390">MRRAMIMHAMVVIRTRQTTNYTTKETRTMSKLLRTMMVALLGLVWMTSAQAEILYKAKFGEQTWWILGTIHVGTGDEMRLADSTIEAFLQSDKVWMELTPSEMEQAAMVMMQHGMRSSNFFPSNLEKDTWAALQTQLMAAGIQPAQIVALEPWLLELMMIMQIAAQQGFDAEMGSESQLMARIGDMQGELIGFETAEEQILALIASAAESDQAQIERLLEQLEIGVDQLHDMKDHWVNGNLDALMAIMMEDLEPEQREAMLDQRNLNWMAQLQDYFGTTSGTYFIAVGAGHLGGETGLIPGFEAAGATIENHSSQR</sequence>
<comment type="caution">
    <text evidence="1">The sequence shown here is derived from an EMBL/GenBank/DDBJ whole genome shotgun (WGS) entry which is preliminary data.</text>
</comment>
<dbReference type="PANTHER" id="PTHR40590">
    <property type="entry name" value="CYTOPLASMIC PROTEIN-RELATED"/>
    <property type="match status" value="1"/>
</dbReference>
<keyword evidence="2" id="KW-1185">Reference proteome</keyword>
<dbReference type="InterPro" id="IPR047111">
    <property type="entry name" value="YbaP-like"/>
</dbReference>
<evidence type="ECO:0000313" key="2">
    <source>
        <dbReference type="Proteomes" id="UP000288212"/>
    </source>
</evidence>
<dbReference type="PANTHER" id="PTHR40590:SF1">
    <property type="entry name" value="CYTOPLASMIC PROTEIN"/>
    <property type="match status" value="1"/>
</dbReference>
<evidence type="ECO:0000313" key="1">
    <source>
        <dbReference type="EMBL" id="RUO18627.1"/>
    </source>
</evidence>
<accession>A0A432VQU8</accession>
<reference evidence="1 2" key="1">
    <citation type="journal article" date="2011" name="Front. Microbiol.">
        <title>Genomic signatures of strain selection and enhancement in Bacillus atrophaeus var. globigii, a historical biowarfare simulant.</title>
        <authorList>
            <person name="Gibbons H.S."/>
            <person name="Broomall S.M."/>
            <person name="McNew L.A."/>
            <person name="Daligault H."/>
            <person name="Chapman C."/>
            <person name="Bruce D."/>
            <person name="Karavis M."/>
            <person name="Krepps M."/>
            <person name="McGregor P.A."/>
            <person name="Hong C."/>
            <person name="Park K.H."/>
            <person name="Akmal A."/>
            <person name="Feldman A."/>
            <person name="Lin J.S."/>
            <person name="Chang W.E."/>
            <person name="Higgs B.W."/>
            <person name="Demirev P."/>
            <person name="Lindquist J."/>
            <person name="Liem A."/>
            <person name="Fochler E."/>
            <person name="Read T.D."/>
            <person name="Tapia R."/>
            <person name="Johnson S."/>
            <person name="Bishop-Lilly K.A."/>
            <person name="Detter C."/>
            <person name="Han C."/>
            <person name="Sozhamannan S."/>
            <person name="Rosenzweig C.N."/>
            <person name="Skowronski E.W."/>
        </authorList>
    </citation>
    <scope>NUCLEOTIDE SEQUENCE [LARGE SCALE GENOMIC DNA]</scope>
    <source>
        <strain evidence="1 2">AK5</strain>
    </source>
</reference>
<organism evidence="1 2">
    <name type="scientific">Aliidiomarina haloalkalitolerans</name>
    <dbReference type="NCBI Taxonomy" id="859059"/>
    <lineage>
        <taxon>Bacteria</taxon>
        <taxon>Pseudomonadati</taxon>
        <taxon>Pseudomonadota</taxon>
        <taxon>Gammaproteobacteria</taxon>
        <taxon>Alteromonadales</taxon>
        <taxon>Idiomarinaceae</taxon>
        <taxon>Aliidiomarina</taxon>
    </lineage>
</organism>
<dbReference type="CDD" id="cd14789">
    <property type="entry name" value="Tiki"/>
    <property type="match status" value="1"/>
</dbReference>
<name>A0A432VQU8_9GAMM</name>